<accession>A0A7W6AJA5</accession>
<evidence type="ECO:0000313" key="3">
    <source>
        <dbReference type="Proteomes" id="UP000517759"/>
    </source>
</evidence>
<dbReference type="EMBL" id="JACIDN010000003">
    <property type="protein sequence ID" value="MBB3902649.1"/>
    <property type="molecule type" value="Genomic_DNA"/>
</dbReference>
<evidence type="ECO:0000256" key="1">
    <source>
        <dbReference type="SAM" id="MobiDB-lite"/>
    </source>
</evidence>
<proteinExistence type="predicted"/>
<comment type="caution">
    <text evidence="2">The sequence shown here is derived from an EMBL/GenBank/DDBJ whole genome shotgun (WGS) entry which is preliminary data.</text>
</comment>
<gene>
    <name evidence="2" type="ORF">GGR33_002144</name>
</gene>
<feature type="compositionally biased region" description="Pro residues" evidence="1">
    <location>
        <begin position="118"/>
        <end position="131"/>
    </location>
</feature>
<organism evidence="2 3">
    <name type="scientific">Methylobacterium brachythecii</name>
    <dbReference type="NCBI Taxonomy" id="1176177"/>
    <lineage>
        <taxon>Bacteria</taxon>
        <taxon>Pseudomonadati</taxon>
        <taxon>Pseudomonadota</taxon>
        <taxon>Alphaproteobacteria</taxon>
        <taxon>Hyphomicrobiales</taxon>
        <taxon>Methylobacteriaceae</taxon>
        <taxon>Methylobacterium</taxon>
    </lineage>
</organism>
<reference evidence="2 3" key="1">
    <citation type="submission" date="2020-08" db="EMBL/GenBank/DDBJ databases">
        <title>Genomic Encyclopedia of Type Strains, Phase IV (KMG-IV): sequencing the most valuable type-strain genomes for metagenomic binning, comparative biology and taxonomic classification.</title>
        <authorList>
            <person name="Goeker M."/>
        </authorList>
    </citation>
    <scope>NUCLEOTIDE SEQUENCE [LARGE SCALE GENOMIC DNA]</scope>
    <source>
        <strain evidence="2 3">DSM 24105</strain>
    </source>
</reference>
<sequence length="131" mass="14514">MALSASDKWRSTNPDDSVGFGSGFRAEHRLAPVSQQICLVDQETECGSNRSPDSQRRRMMDRERDRDVAEELIEEHDDKVGRSEPERARPGQGDTESRPVDGQKPPQGGDRKPKPEPEPAPGSNPGPFTPH</sequence>
<name>A0A7W6AJA5_9HYPH</name>
<evidence type="ECO:0000313" key="2">
    <source>
        <dbReference type="EMBL" id="MBB3902649.1"/>
    </source>
</evidence>
<feature type="region of interest" description="Disordered" evidence="1">
    <location>
        <begin position="38"/>
        <end position="131"/>
    </location>
</feature>
<feature type="compositionally biased region" description="Basic and acidic residues" evidence="1">
    <location>
        <begin position="76"/>
        <end position="101"/>
    </location>
</feature>
<protein>
    <submittedName>
        <fullName evidence="2">Uncharacterized protein</fullName>
    </submittedName>
</protein>
<feature type="region of interest" description="Disordered" evidence="1">
    <location>
        <begin position="1"/>
        <end position="23"/>
    </location>
</feature>
<dbReference type="RefSeq" id="WP_183504732.1">
    <property type="nucleotide sequence ID" value="NZ_JACIDN010000003.1"/>
</dbReference>
<feature type="compositionally biased region" description="Basic and acidic residues" evidence="1">
    <location>
        <begin position="53"/>
        <end position="69"/>
    </location>
</feature>
<dbReference type="AlphaFoldDB" id="A0A7W6AJA5"/>
<dbReference type="Proteomes" id="UP000517759">
    <property type="component" value="Unassembled WGS sequence"/>
</dbReference>